<dbReference type="InterPro" id="IPR029526">
    <property type="entry name" value="PGBD"/>
</dbReference>
<sequence length="114" mass="13284">MLSLDELMMLWHGTLVFRQYIKNKRLKYGMKLFELTEPGGIVVKFCVYTGTFDDHGRKGHALQHRHGFDGRKIGPETVARYANNVMIGKWRDKQEVSFISTELNNDMVDYESRA</sequence>
<dbReference type="Pfam" id="PF13843">
    <property type="entry name" value="DDE_Tnp_1_7"/>
    <property type="match status" value="1"/>
</dbReference>
<gene>
    <name evidence="2" type="ORF">PR048_005301</name>
</gene>
<proteinExistence type="predicted"/>
<dbReference type="Proteomes" id="UP001159363">
    <property type="component" value="Chromosome 2"/>
</dbReference>
<dbReference type="EMBL" id="JARBHB010000002">
    <property type="protein sequence ID" value="KAJ8892720.1"/>
    <property type="molecule type" value="Genomic_DNA"/>
</dbReference>
<reference evidence="2 3" key="1">
    <citation type="submission" date="2023-02" db="EMBL/GenBank/DDBJ databases">
        <title>LHISI_Scaffold_Assembly.</title>
        <authorList>
            <person name="Stuart O.P."/>
            <person name="Cleave R."/>
            <person name="Magrath M.J.L."/>
            <person name="Mikheyev A.S."/>
        </authorList>
    </citation>
    <scope>NUCLEOTIDE SEQUENCE [LARGE SCALE GENOMIC DNA]</scope>
    <source>
        <strain evidence="2">Daus_M_001</strain>
        <tissue evidence="2">Leg muscle</tissue>
    </source>
</reference>
<name>A0ABQ9I8Y5_9NEOP</name>
<accession>A0ABQ9I8Y5</accession>
<evidence type="ECO:0000313" key="3">
    <source>
        <dbReference type="Proteomes" id="UP001159363"/>
    </source>
</evidence>
<evidence type="ECO:0000313" key="2">
    <source>
        <dbReference type="EMBL" id="KAJ8892720.1"/>
    </source>
</evidence>
<evidence type="ECO:0000259" key="1">
    <source>
        <dbReference type="Pfam" id="PF13843"/>
    </source>
</evidence>
<comment type="caution">
    <text evidence="2">The sequence shown here is derived from an EMBL/GenBank/DDBJ whole genome shotgun (WGS) entry which is preliminary data.</text>
</comment>
<protein>
    <recommendedName>
        <fullName evidence="1">PiggyBac transposable element-derived protein domain-containing protein</fullName>
    </recommendedName>
</protein>
<keyword evidence="3" id="KW-1185">Reference proteome</keyword>
<feature type="domain" description="PiggyBac transposable element-derived protein" evidence="1">
    <location>
        <begin position="2"/>
        <end position="51"/>
    </location>
</feature>
<organism evidence="2 3">
    <name type="scientific">Dryococelus australis</name>
    <dbReference type="NCBI Taxonomy" id="614101"/>
    <lineage>
        <taxon>Eukaryota</taxon>
        <taxon>Metazoa</taxon>
        <taxon>Ecdysozoa</taxon>
        <taxon>Arthropoda</taxon>
        <taxon>Hexapoda</taxon>
        <taxon>Insecta</taxon>
        <taxon>Pterygota</taxon>
        <taxon>Neoptera</taxon>
        <taxon>Polyneoptera</taxon>
        <taxon>Phasmatodea</taxon>
        <taxon>Verophasmatodea</taxon>
        <taxon>Anareolatae</taxon>
        <taxon>Phasmatidae</taxon>
        <taxon>Eurycanthinae</taxon>
        <taxon>Dryococelus</taxon>
    </lineage>
</organism>